<dbReference type="PANTHER" id="PTHR43358:SF4">
    <property type="entry name" value="ALPHA_BETA HYDROLASE FOLD-1 DOMAIN-CONTAINING PROTEIN"/>
    <property type="match status" value="1"/>
</dbReference>
<dbReference type="STRING" id="1088818.A0A2I0B4A1"/>
<protein>
    <recommendedName>
        <fullName evidence="1">Serine aminopeptidase S33 domain-containing protein</fullName>
    </recommendedName>
</protein>
<dbReference type="PANTHER" id="PTHR43358">
    <property type="entry name" value="ALPHA/BETA-HYDROLASE"/>
    <property type="match status" value="1"/>
</dbReference>
<accession>A0A2I0B4A1</accession>
<evidence type="ECO:0000259" key="1">
    <source>
        <dbReference type="Pfam" id="PF12146"/>
    </source>
</evidence>
<dbReference type="SUPFAM" id="SSF53474">
    <property type="entry name" value="alpha/beta-Hydrolases"/>
    <property type="match status" value="1"/>
</dbReference>
<gene>
    <name evidence="2" type="ORF">AXF42_Ash012213</name>
</gene>
<dbReference type="Proteomes" id="UP000236161">
    <property type="component" value="Unassembled WGS sequence"/>
</dbReference>
<evidence type="ECO:0000313" key="2">
    <source>
        <dbReference type="EMBL" id="PKA62626.1"/>
    </source>
</evidence>
<organism evidence="2 3">
    <name type="scientific">Apostasia shenzhenica</name>
    <dbReference type="NCBI Taxonomy" id="1088818"/>
    <lineage>
        <taxon>Eukaryota</taxon>
        <taxon>Viridiplantae</taxon>
        <taxon>Streptophyta</taxon>
        <taxon>Embryophyta</taxon>
        <taxon>Tracheophyta</taxon>
        <taxon>Spermatophyta</taxon>
        <taxon>Magnoliopsida</taxon>
        <taxon>Liliopsida</taxon>
        <taxon>Asparagales</taxon>
        <taxon>Orchidaceae</taxon>
        <taxon>Apostasioideae</taxon>
        <taxon>Apostasia</taxon>
    </lineage>
</organism>
<dbReference type="EMBL" id="KZ451916">
    <property type="protein sequence ID" value="PKA62626.1"/>
    <property type="molecule type" value="Genomic_DNA"/>
</dbReference>
<dbReference type="InterPro" id="IPR052920">
    <property type="entry name" value="DNA-binding_regulatory"/>
</dbReference>
<reference evidence="2 3" key="1">
    <citation type="journal article" date="2017" name="Nature">
        <title>The Apostasia genome and the evolution of orchids.</title>
        <authorList>
            <person name="Zhang G.Q."/>
            <person name="Liu K.W."/>
            <person name="Li Z."/>
            <person name="Lohaus R."/>
            <person name="Hsiao Y.Y."/>
            <person name="Niu S.C."/>
            <person name="Wang J.Y."/>
            <person name="Lin Y.C."/>
            <person name="Xu Q."/>
            <person name="Chen L.J."/>
            <person name="Yoshida K."/>
            <person name="Fujiwara S."/>
            <person name="Wang Z.W."/>
            <person name="Zhang Y.Q."/>
            <person name="Mitsuda N."/>
            <person name="Wang M."/>
            <person name="Liu G.H."/>
            <person name="Pecoraro L."/>
            <person name="Huang H.X."/>
            <person name="Xiao X.J."/>
            <person name="Lin M."/>
            <person name="Wu X.Y."/>
            <person name="Wu W.L."/>
            <person name="Chen Y.Y."/>
            <person name="Chang S.B."/>
            <person name="Sakamoto S."/>
            <person name="Ohme-Takagi M."/>
            <person name="Yagi M."/>
            <person name="Zeng S.J."/>
            <person name="Shen C.Y."/>
            <person name="Yeh C.M."/>
            <person name="Luo Y.B."/>
            <person name="Tsai W.C."/>
            <person name="Van de Peer Y."/>
            <person name="Liu Z.J."/>
        </authorList>
    </citation>
    <scope>NUCLEOTIDE SEQUENCE [LARGE SCALE GENOMIC DNA]</scope>
    <source>
        <strain evidence="3">cv. Shenzhen</strain>
        <tissue evidence="2">Stem</tissue>
    </source>
</reference>
<evidence type="ECO:0000313" key="3">
    <source>
        <dbReference type="Proteomes" id="UP000236161"/>
    </source>
</evidence>
<dbReference type="OrthoDB" id="10249433at2759"/>
<feature type="domain" description="Serine aminopeptidase S33" evidence="1">
    <location>
        <begin position="84"/>
        <end position="173"/>
    </location>
</feature>
<dbReference type="InterPro" id="IPR022742">
    <property type="entry name" value="Hydrolase_4"/>
</dbReference>
<keyword evidence="3" id="KW-1185">Reference proteome</keyword>
<dbReference type="Gene3D" id="3.40.50.1820">
    <property type="entry name" value="alpha/beta hydrolase"/>
    <property type="match status" value="1"/>
</dbReference>
<dbReference type="Pfam" id="PF12146">
    <property type="entry name" value="Hydrolase_4"/>
    <property type="match status" value="1"/>
</dbReference>
<proteinExistence type="predicted"/>
<name>A0A2I0B4A1_9ASPA</name>
<dbReference type="InterPro" id="IPR029058">
    <property type="entry name" value="AB_hydrolase_fold"/>
</dbReference>
<sequence length="297" mass="32492">MAELYQEKPLGRIYDEPNISELRISYLKELSLELDILFLSTEVPESLFRSIVLVELIIAFCKMAYTFFSGCRADASEAAIILLPSNITVFALDFSGSGLSEGDHVTLGYNEKDDLRAVVNHLRADANVSFIGLWGRSMGAVTCLMYGAEDPSIAGMVLDSPFSNLVELMMELVDTYKYPLPKFTLTLIHSVTTVNQCSLNELEGCKASHKSVVEHVAMDVVVAVCTHASCGRGYRTKASYTHASCGGQYDTGKGRTWGRGTRWASSGFNMGRMMGMSSTHAGCIGSSEKKMGAWLVR</sequence>
<dbReference type="AlphaFoldDB" id="A0A2I0B4A1"/>